<evidence type="ECO:0000256" key="18">
    <source>
        <dbReference type="ARBA" id="ARBA00023163"/>
    </source>
</evidence>
<feature type="compositionally biased region" description="Pro residues" evidence="28">
    <location>
        <begin position="898"/>
        <end position="907"/>
    </location>
</feature>
<comment type="catalytic activity">
    <reaction evidence="24">
        <text>L-threonyl-[protein] + ATP = O-phospho-L-threonyl-[protein] + ADP + H(+)</text>
        <dbReference type="Rhea" id="RHEA:46608"/>
        <dbReference type="Rhea" id="RHEA-COMP:11060"/>
        <dbReference type="Rhea" id="RHEA-COMP:11605"/>
        <dbReference type="ChEBI" id="CHEBI:15378"/>
        <dbReference type="ChEBI" id="CHEBI:30013"/>
        <dbReference type="ChEBI" id="CHEBI:30616"/>
        <dbReference type="ChEBI" id="CHEBI:61977"/>
        <dbReference type="ChEBI" id="CHEBI:456216"/>
        <dbReference type="EC" id="2.7.11.22"/>
    </reaction>
</comment>
<comment type="catalytic activity">
    <reaction evidence="26">
        <text>[DNA-directed RNA polymerase] + ATP = phospho-[DNA-directed RNA polymerase] + ADP + H(+)</text>
        <dbReference type="Rhea" id="RHEA:10216"/>
        <dbReference type="Rhea" id="RHEA-COMP:11321"/>
        <dbReference type="Rhea" id="RHEA-COMP:11322"/>
        <dbReference type="ChEBI" id="CHEBI:15378"/>
        <dbReference type="ChEBI" id="CHEBI:30616"/>
        <dbReference type="ChEBI" id="CHEBI:43176"/>
        <dbReference type="ChEBI" id="CHEBI:68546"/>
        <dbReference type="ChEBI" id="CHEBI:456216"/>
        <dbReference type="EC" id="2.7.11.23"/>
    </reaction>
</comment>
<comment type="caution">
    <text evidence="30">The sequence shown here is derived from an EMBL/GenBank/DDBJ whole genome shotgun (WGS) entry which is preliminary data.</text>
</comment>
<dbReference type="PROSITE" id="PS00108">
    <property type="entry name" value="PROTEIN_KINASE_ST"/>
    <property type="match status" value="1"/>
</dbReference>
<keyword evidence="31" id="KW-1185">Reference proteome</keyword>
<evidence type="ECO:0000256" key="3">
    <source>
        <dbReference type="ARBA" id="ARBA00004245"/>
    </source>
</evidence>
<dbReference type="EMBL" id="JAAWVO010056316">
    <property type="protein sequence ID" value="MBN3321691.1"/>
    <property type="molecule type" value="Genomic_DNA"/>
</dbReference>
<evidence type="ECO:0000256" key="19">
    <source>
        <dbReference type="ARBA" id="ARBA00023203"/>
    </source>
</evidence>
<dbReference type="FunFam" id="3.30.200.20:FF:000122">
    <property type="entry name" value="cyclin-dependent kinase 8 isoform X1"/>
    <property type="match status" value="1"/>
</dbReference>
<keyword evidence="16" id="KW-0805">Transcription regulation</keyword>
<evidence type="ECO:0000256" key="16">
    <source>
        <dbReference type="ARBA" id="ARBA00023015"/>
    </source>
</evidence>
<dbReference type="InterPro" id="IPR011009">
    <property type="entry name" value="Kinase-like_dom_sf"/>
</dbReference>
<keyword evidence="9" id="KW-0678">Repressor</keyword>
<feature type="region of interest" description="Disordered" evidence="28">
    <location>
        <begin position="662"/>
        <end position="689"/>
    </location>
</feature>
<dbReference type="GO" id="GO:0005634">
    <property type="term" value="C:nucleus"/>
    <property type="evidence" value="ECO:0007669"/>
    <property type="project" value="UniProtKB-SubCell"/>
</dbReference>
<proteinExistence type="inferred from homology"/>
<keyword evidence="17" id="KW-0010">Activator</keyword>
<evidence type="ECO:0000256" key="7">
    <source>
        <dbReference type="ARBA" id="ARBA00012425"/>
    </source>
</evidence>
<feature type="non-terminal residue" evidence="30">
    <location>
        <position position="1"/>
    </location>
</feature>
<feature type="region of interest" description="Disordered" evidence="28">
    <location>
        <begin position="854"/>
        <end position="873"/>
    </location>
</feature>
<protein>
    <recommendedName>
        <fullName evidence="22">Cyclin-dependent kinase 8</fullName>
        <ecNumber evidence="7">2.7.11.22</ecNumber>
        <ecNumber evidence="6">2.7.11.23</ecNumber>
    </recommendedName>
    <alternativeName>
        <fullName evidence="23">Cell division protein kinase 8</fullName>
    </alternativeName>
</protein>
<feature type="binding site" evidence="27">
    <location>
        <position position="52"/>
    </location>
    <ligand>
        <name>ATP</name>
        <dbReference type="ChEBI" id="CHEBI:30616"/>
    </ligand>
</feature>
<gene>
    <name evidence="30" type="primary">Cdk8</name>
    <name evidence="30" type="ORF">GTO95_0009213</name>
</gene>
<feature type="compositionally biased region" description="Low complexity" evidence="28">
    <location>
        <begin position="373"/>
        <end position="390"/>
    </location>
</feature>
<organism evidence="30 31">
    <name type="scientific">Atractosteus spatula</name>
    <name type="common">Alligator gar</name>
    <name type="synonym">Lepisosteus spatula</name>
    <dbReference type="NCBI Taxonomy" id="7917"/>
    <lineage>
        <taxon>Eukaryota</taxon>
        <taxon>Metazoa</taxon>
        <taxon>Chordata</taxon>
        <taxon>Craniata</taxon>
        <taxon>Vertebrata</taxon>
        <taxon>Euteleostomi</taxon>
        <taxon>Actinopterygii</taxon>
        <taxon>Neopterygii</taxon>
        <taxon>Holostei</taxon>
        <taxon>Semionotiformes</taxon>
        <taxon>Lepisosteidae</taxon>
        <taxon>Atractosteus</taxon>
    </lineage>
</organism>
<evidence type="ECO:0000256" key="1">
    <source>
        <dbReference type="ARBA" id="ARBA00001946"/>
    </source>
</evidence>
<keyword evidence="21" id="KW-0539">Nucleus</keyword>
<dbReference type="PANTHER" id="PTHR24056">
    <property type="entry name" value="CELL DIVISION PROTEIN KINASE"/>
    <property type="match status" value="1"/>
</dbReference>
<evidence type="ECO:0000256" key="11">
    <source>
        <dbReference type="ARBA" id="ARBA00022553"/>
    </source>
</evidence>
<dbReference type="GO" id="GO:0003779">
    <property type="term" value="F:actin binding"/>
    <property type="evidence" value="ECO:0007669"/>
    <property type="project" value="UniProtKB-KW"/>
</dbReference>
<comment type="catalytic activity">
    <reaction evidence="25">
        <text>L-seryl-[protein] + ATP = O-phospho-L-seryl-[protein] + ADP + H(+)</text>
        <dbReference type="Rhea" id="RHEA:17989"/>
        <dbReference type="Rhea" id="RHEA-COMP:9863"/>
        <dbReference type="Rhea" id="RHEA-COMP:11604"/>
        <dbReference type="ChEBI" id="CHEBI:15378"/>
        <dbReference type="ChEBI" id="CHEBI:29999"/>
        <dbReference type="ChEBI" id="CHEBI:30616"/>
        <dbReference type="ChEBI" id="CHEBI:83421"/>
        <dbReference type="ChEBI" id="CHEBI:456216"/>
        <dbReference type="EC" id="2.7.11.22"/>
    </reaction>
</comment>
<evidence type="ECO:0000259" key="29">
    <source>
        <dbReference type="PROSITE" id="PS50011"/>
    </source>
</evidence>
<dbReference type="GO" id="GO:0004693">
    <property type="term" value="F:cyclin-dependent protein serine/threonine kinase activity"/>
    <property type="evidence" value="ECO:0007669"/>
    <property type="project" value="UniProtKB-EC"/>
</dbReference>
<keyword evidence="19" id="KW-0009">Actin-binding</keyword>
<evidence type="ECO:0000313" key="31">
    <source>
        <dbReference type="Proteomes" id="UP000736164"/>
    </source>
</evidence>
<evidence type="ECO:0000256" key="4">
    <source>
        <dbReference type="ARBA" id="ARBA00006485"/>
    </source>
</evidence>
<dbReference type="SUPFAM" id="SSF56112">
    <property type="entry name" value="Protein kinase-like (PK-like)"/>
    <property type="match status" value="1"/>
</dbReference>
<dbReference type="EC" id="2.7.11.22" evidence="7"/>
<keyword evidence="13 27" id="KW-0547">Nucleotide-binding</keyword>
<dbReference type="GO" id="GO:0005524">
    <property type="term" value="F:ATP binding"/>
    <property type="evidence" value="ECO:0007669"/>
    <property type="project" value="UniProtKB-UniRule"/>
</dbReference>
<evidence type="ECO:0000256" key="21">
    <source>
        <dbReference type="ARBA" id="ARBA00023242"/>
    </source>
</evidence>
<keyword evidence="12" id="KW-0808">Transferase</keyword>
<dbReference type="InterPro" id="IPR050108">
    <property type="entry name" value="CDK"/>
</dbReference>
<evidence type="ECO:0000256" key="15">
    <source>
        <dbReference type="ARBA" id="ARBA00022840"/>
    </source>
</evidence>
<evidence type="ECO:0000256" key="13">
    <source>
        <dbReference type="ARBA" id="ARBA00022741"/>
    </source>
</evidence>
<evidence type="ECO:0000256" key="8">
    <source>
        <dbReference type="ARBA" id="ARBA00022490"/>
    </source>
</evidence>
<dbReference type="FunFam" id="1.20.5.340:FF:000012">
    <property type="entry name" value="Wiskott-Aldrich syndrome protein family member 1"/>
    <property type="match status" value="1"/>
</dbReference>
<dbReference type="FunFam" id="1.10.510.10:FF:000088">
    <property type="entry name" value="cyclin-dependent kinase 8 isoform X1"/>
    <property type="match status" value="1"/>
</dbReference>
<dbReference type="GO" id="GO:0005856">
    <property type="term" value="C:cytoskeleton"/>
    <property type="evidence" value="ECO:0007669"/>
    <property type="project" value="UniProtKB-SubCell"/>
</dbReference>
<keyword evidence="10" id="KW-0723">Serine/threonine-protein kinase</keyword>
<sequence length="1102" mass="123674">MDYDFKVKLTGERERVEDLFEYEGCKVGRGTYGHVYKAKRKDGKDDKDYALKQIEGTGISMSACREIALLRELKHPNVISLQKVFLSHADRKVWLLFDYAEHDLWHIIKFHRASKANKKPLQLPRGMVKSLLYQILDGIHYLHANWVLHRDLKPANILVMGEGPERGRVKIADMGFARLFNSPLKPLADLDPVVVTFWYRAPELLLGARHYTKAIDIWAIGCIFAELLTSEPIFHCRQEDIKTSNPYHHDQLDRIFNVMGFPADKDWEDIKKMPEHSTLMKDFRRNTYTNCSLTKYMEKHKVKPDSKAFHLLQKLLTMDPIKRITSEQAMQDPYFLEDPLPTSDVFAGCQIPYPKREFLTEEEPEDKGDKKNQQQQQGNNHTNGAGHTGNPDNSHAQGPPLKKVRVVPPTTTSTRLSLSSSLFPSQRSNPHAAYQNPGPSTSLPQSSMGYSSTSQQPPQYSHQTHRQFGPSDYKYWGKLLEHSRSAEAWAGTDMPLVKRNIEPRHLCRGALPEGIGSELECVTNNTLSAIIRQLSSLSKHAEDIFGELFNEASNFYVRANSLQDRIDRLAVKVTQLDSTVEEVSLQDINMRKAFKSSTVQDQQVVSNNSIPNPVQEMYNLSDKPPPLSILTPYRDDQKDGLRFYTDPSYFFDLWKEKMLQDTEDKRKEKRRQKEQKRVDGTTREVKKVRKARNRRQEWKIMAFDKELRPDHRLSIPETDGALRPVLWPPEVRIRRVLSVLIILSFQRSTKGSLNSSFNQAMCGFFFCTTALCSLCRSHGSDLTDYSYPATPNHSAHLHHLHHPHPAQPLPLPQPQQALPGPYLAADGQQHLVGPGLGVEHDYRGGLVAAYRQGTLSRPQQPPPPPPPADATLNGVLLPPPAEYSMSAAQMMEFYGSGGPPPPPPAPLIPSAQTAFATPLGGPAPPTSHVGPMMGSTGYAPPPVPQPGPLVAPPPPGPPPPPPPGPPGASFPHCVSPKHPSATEGKRHEASQAITDARSDLLSAIRMGIWAAGVAPQPRSQTLFTTQGVFLRRGFPERSALQEHNPSALHRGIQLKKVQEQQEQQAKREPVGNDVATILSRRIAVEYSDSDDDSELDDNEWSD</sequence>
<dbReference type="PANTHER" id="PTHR24056:SF243">
    <property type="entry name" value="CYCLIN-DEPENDENT KINASE 8"/>
    <property type="match status" value="1"/>
</dbReference>
<feature type="region of interest" description="Disordered" evidence="28">
    <location>
        <begin position="895"/>
        <end position="990"/>
    </location>
</feature>
<feature type="region of interest" description="Disordered" evidence="28">
    <location>
        <begin position="794"/>
        <end position="817"/>
    </location>
</feature>
<evidence type="ECO:0000256" key="22">
    <source>
        <dbReference type="ARBA" id="ARBA00039268"/>
    </source>
</evidence>
<dbReference type="Gene3D" id="3.30.200.20">
    <property type="entry name" value="Phosphorylase Kinase, domain 1"/>
    <property type="match status" value="1"/>
</dbReference>
<dbReference type="EC" id="2.7.11.23" evidence="6"/>
<feature type="region of interest" description="Disordered" evidence="28">
    <location>
        <begin position="361"/>
        <end position="467"/>
    </location>
</feature>
<keyword evidence="8" id="KW-0963">Cytoplasm</keyword>
<evidence type="ECO:0000256" key="27">
    <source>
        <dbReference type="PROSITE-ProRule" id="PRU10141"/>
    </source>
</evidence>
<dbReference type="Proteomes" id="UP000736164">
    <property type="component" value="Unassembled WGS sequence"/>
</dbReference>
<keyword evidence="18" id="KW-0804">Transcription</keyword>
<feature type="domain" description="Protein kinase" evidence="29">
    <location>
        <begin position="21"/>
        <end position="335"/>
    </location>
</feature>
<dbReference type="PROSITE" id="PS50011">
    <property type="entry name" value="PROTEIN_KINASE_DOM"/>
    <property type="match status" value="1"/>
</dbReference>
<evidence type="ECO:0000256" key="2">
    <source>
        <dbReference type="ARBA" id="ARBA00004123"/>
    </source>
</evidence>
<evidence type="ECO:0000256" key="14">
    <source>
        <dbReference type="ARBA" id="ARBA00022777"/>
    </source>
</evidence>
<feature type="compositionally biased region" description="Pro residues" evidence="28">
    <location>
        <begin position="859"/>
        <end position="868"/>
    </location>
</feature>
<dbReference type="CDD" id="cd07868">
    <property type="entry name" value="STKc_CDK8"/>
    <property type="match status" value="1"/>
</dbReference>
<evidence type="ECO:0000256" key="17">
    <source>
        <dbReference type="ARBA" id="ARBA00023159"/>
    </source>
</evidence>
<evidence type="ECO:0000256" key="20">
    <source>
        <dbReference type="ARBA" id="ARBA00023212"/>
    </source>
</evidence>
<evidence type="ECO:0000256" key="23">
    <source>
        <dbReference type="ARBA" id="ARBA00041245"/>
    </source>
</evidence>
<evidence type="ECO:0000256" key="25">
    <source>
        <dbReference type="ARBA" id="ARBA00048367"/>
    </source>
</evidence>
<evidence type="ECO:0000256" key="24">
    <source>
        <dbReference type="ARBA" id="ARBA00047811"/>
    </source>
</evidence>
<dbReference type="InterPro" id="IPR000719">
    <property type="entry name" value="Prot_kinase_dom"/>
</dbReference>
<feature type="compositionally biased region" description="Low complexity" evidence="28">
    <location>
        <begin position="450"/>
        <end position="462"/>
    </location>
</feature>
<evidence type="ECO:0000256" key="6">
    <source>
        <dbReference type="ARBA" id="ARBA00012409"/>
    </source>
</evidence>
<reference evidence="30" key="1">
    <citation type="journal article" date="2021" name="Cell">
        <title>Tracing the genetic footprints of vertebrate landing in non-teleost ray-finned fishes.</title>
        <authorList>
            <person name="Bi X."/>
            <person name="Wang K."/>
            <person name="Yang L."/>
            <person name="Pan H."/>
            <person name="Jiang H."/>
            <person name="Wei Q."/>
            <person name="Fang M."/>
            <person name="Yu H."/>
            <person name="Zhu C."/>
            <person name="Cai Y."/>
            <person name="He Y."/>
            <person name="Gan X."/>
            <person name="Zeng H."/>
            <person name="Yu D."/>
            <person name="Zhu Y."/>
            <person name="Jiang H."/>
            <person name="Qiu Q."/>
            <person name="Yang H."/>
            <person name="Zhang Y.E."/>
            <person name="Wang W."/>
            <person name="Zhu M."/>
            <person name="He S."/>
            <person name="Zhang G."/>
        </authorList>
    </citation>
    <scope>NUCLEOTIDE SEQUENCE</scope>
    <source>
        <strain evidence="30">Allg_001</strain>
    </source>
</reference>
<feature type="compositionally biased region" description="Basic residues" evidence="28">
    <location>
        <begin position="795"/>
        <end position="804"/>
    </location>
</feature>
<keyword evidence="15 27" id="KW-0067">ATP-binding</keyword>
<dbReference type="InterPro" id="IPR008271">
    <property type="entry name" value="Ser/Thr_kinase_AS"/>
</dbReference>
<evidence type="ECO:0000256" key="28">
    <source>
        <dbReference type="SAM" id="MobiDB-lite"/>
    </source>
</evidence>
<keyword evidence="20" id="KW-0206">Cytoskeleton</keyword>
<dbReference type="SMART" id="SM00220">
    <property type="entry name" value="S_TKc"/>
    <property type="match status" value="1"/>
</dbReference>
<dbReference type="GO" id="GO:0008353">
    <property type="term" value="F:RNA polymerase II CTD heptapeptide repeat kinase activity"/>
    <property type="evidence" value="ECO:0007669"/>
    <property type="project" value="UniProtKB-EC"/>
</dbReference>
<feature type="compositionally biased region" description="Basic and acidic residues" evidence="28">
    <location>
        <begin position="675"/>
        <end position="685"/>
    </location>
</feature>
<evidence type="ECO:0000256" key="10">
    <source>
        <dbReference type="ARBA" id="ARBA00022527"/>
    </source>
</evidence>
<comment type="similarity">
    <text evidence="5">Belongs to the SCAR/WAVE family.</text>
</comment>
<comment type="similarity">
    <text evidence="4">Belongs to the protein kinase superfamily. CMGC Ser/Thr protein kinase family. CDC2/CDKX subfamily.</text>
</comment>
<dbReference type="AlphaFoldDB" id="A0A8J7P1R4"/>
<comment type="subcellular location">
    <subcellularLocation>
        <location evidence="3">Cytoplasm</location>
        <location evidence="3">Cytoskeleton</location>
    </subcellularLocation>
    <subcellularLocation>
        <location evidence="2">Nucleus</location>
    </subcellularLocation>
</comment>
<dbReference type="Pfam" id="PF00069">
    <property type="entry name" value="Pkinase"/>
    <property type="match status" value="1"/>
</dbReference>
<dbReference type="Gene3D" id="6.10.280.150">
    <property type="match status" value="2"/>
</dbReference>
<evidence type="ECO:0000313" key="30">
    <source>
        <dbReference type="EMBL" id="MBN3321691.1"/>
    </source>
</evidence>
<keyword evidence="11" id="KW-0597">Phosphoprotein</keyword>
<keyword evidence="14 30" id="KW-0418">Kinase</keyword>
<accession>A0A8J7P1R4</accession>
<dbReference type="InterPro" id="IPR017441">
    <property type="entry name" value="Protein_kinase_ATP_BS"/>
</dbReference>
<evidence type="ECO:0000256" key="26">
    <source>
        <dbReference type="ARBA" id="ARBA00049280"/>
    </source>
</evidence>
<dbReference type="Gene3D" id="1.20.5.340">
    <property type="match status" value="1"/>
</dbReference>
<name>A0A8J7P1R4_ATRSP</name>
<feature type="compositionally biased region" description="Pro residues" evidence="28">
    <location>
        <begin position="939"/>
        <end position="968"/>
    </location>
</feature>
<dbReference type="Gene3D" id="1.10.510.10">
    <property type="entry name" value="Transferase(Phosphotransferase) domain 1"/>
    <property type="match status" value="1"/>
</dbReference>
<evidence type="ECO:0000256" key="5">
    <source>
        <dbReference type="ARBA" id="ARBA00006993"/>
    </source>
</evidence>
<evidence type="ECO:0000256" key="9">
    <source>
        <dbReference type="ARBA" id="ARBA00022491"/>
    </source>
</evidence>
<evidence type="ECO:0000256" key="12">
    <source>
        <dbReference type="ARBA" id="ARBA00022679"/>
    </source>
</evidence>
<feature type="compositionally biased region" description="Low complexity" evidence="28">
    <location>
        <begin position="406"/>
        <end position="422"/>
    </location>
</feature>
<comment type="cofactor">
    <cofactor evidence="1">
        <name>Mg(2+)</name>
        <dbReference type="ChEBI" id="CHEBI:18420"/>
    </cofactor>
</comment>
<feature type="compositionally biased region" description="Polar residues" evidence="28">
    <location>
        <begin position="437"/>
        <end position="449"/>
    </location>
</feature>
<dbReference type="PROSITE" id="PS00107">
    <property type="entry name" value="PROTEIN_KINASE_ATP"/>
    <property type="match status" value="1"/>
</dbReference>
<feature type="non-terminal residue" evidence="30">
    <location>
        <position position="1102"/>
    </location>
</feature>